<evidence type="ECO:0000313" key="4">
    <source>
        <dbReference type="Proteomes" id="UP000308365"/>
    </source>
</evidence>
<dbReference type="PANTHER" id="PTHR15332:SF175">
    <property type="entry name" value="PROPROTEIN CONVERTASE SUBTILISIN_KEXIN TYPE 5-LIKE"/>
    <property type="match status" value="1"/>
</dbReference>
<dbReference type="InterPro" id="IPR006212">
    <property type="entry name" value="Furin_repeat"/>
</dbReference>
<dbReference type="Gene3D" id="2.10.220.10">
    <property type="entry name" value="Hormone Receptor, Insulin-like Growth Factor Receptor 1, Chain A, domain 2"/>
    <property type="match status" value="2"/>
</dbReference>
<name>A0A4U1ETK5_MONMO</name>
<reference evidence="4" key="1">
    <citation type="journal article" date="2019" name="IScience">
        <title>Narwhal Genome Reveals Long-Term Low Genetic Diversity despite Current Large Abundance Size.</title>
        <authorList>
            <person name="Westbury M.V."/>
            <person name="Petersen B."/>
            <person name="Garde E."/>
            <person name="Heide-Jorgensen M.P."/>
            <person name="Lorenzen E.D."/>
        </authorList>
    </citation>
    <scope>NUCLEOTIDE SEQUENCE [LARGE SCALE GENOMIC DNA]</scope>
</reference>
<keyword evidence="2" id="KW-0472">Membrane</keyword>
<keyword evidence="2" id="KW-1133">Transmembrane helix</keyword>
<protein>
    <recommendedName>
        <fullName evidence="5">TNFR-Cys domain-containing protein</fullName>
    </recommendedName>
</protein>
<dbReference type="AlphaFoldDB" id="A0A4U1ETK5"/>
<gene>
    <name evidence="3" type="ORF">EI555_017273</name>
</gene>
<dbReference type="InterPro" id="IPR009030">
    <property type="entry name" value="Growth_fac_rcpt_cys_sf"/>
</dbReference>
<keyword evidence="2" id="KW-0812">Transmembrane</keyword>
<dbReference type="SUPFAM" id="SSF57184">
    <property type="entry name" value="Growth factor receptor domain"/>
    <property type="match status" value="1"/>
</dbReference>
<dbReference type="Proteomes" id="UP000308365">
    <property type="component" value="Unassembled WGS sequence"/>
</dbReference>
<accession>A0A4U1ETK5</accession>
<dbReference type="EMBL" id="RWIC01000825">
    <property type="protein sequence ID" value="TKC39902.1"/>
    <property type="molecule type" value="Genomic_DNA"/>
</dbReference>
<evidence type="ECO:0008006" key="5">
    <source>
        <dbReference type="Google" id="ProtNLM"/>
    </source>
</evidence>
<organism evidence="3 4">
    <name type="scientific">Monodon monoceros</name>
    <name type="common">Narwhal</name>
    <name type="synonym">Ceratodon monodon</name>
    <dbReference type="NCBI Taxonomy" id="40151"/>
    <lineage>
        <taxon>Eukaryota</taxon>
        <taxon>Metazoa</taxon>
        <taxon>Chordata</taxon>
        <taxon>Craniata</taxon>
        <taxon>Vertebrata</taxon>
        <taxon>Euteleostomi</taxon>
        <taxon>Mammalia</taxon>
        <taxon>Eutheria</taxon>
        <taxon>Laurasiatheria</taxon>
        <taxon>Artiodactyla</taxon>
        <taxon>Whippomorpha</taxon>
        <taxon>Cetacea</taxon>
        <taxon>Odontoceti</taxon>
        <taxon>Monodontidae</taxon>
        <taxon>Monodon</taxon>
    </lineage>
</organism>
<proteinExistence type="predicted"/>
<feature type="transmembrane region" description="Helical" evidence="2">
    <location>
        <begin position="144"/>
        <end position="166"/>
    </location>
</feature>
<feature type="region of interest" description="Disordered" evidence="1">
    <location>
        <begin position="14"/>
        <end position="40"/>
    </location>
</feature>
<evidence type="ECO:0000256" key="2">
    <source>
        <dbReference type="SAM" id="Phobius"/>
    </source>
</evidence>
<dbReference type="SMART" id="SM00261">
    <property type="entry name" value="FU"/>
    <property type="match status" value="2"/>
</dbReference>
<sequence>MQKCDKQLDFVPQENTSMSTASARSVKPCVPSAGGQPRKTALAAPAQGDSSALGFATFFLSISLLDLEWFTAYEKAKNYLTPFHKVTLTNSKSLVSSRIFDDGRCVLNCPSGKFEFKNQCHPCHSTCQECQGDEPSNCTSCGVVILPSWLILYIFLLLILLISICLDKHGRERFLYWGECRENCPTGHYPDEGHTCHPCPDNCELCHSSHVCTRCARGYFLVPSNRTCRKLECGQGEVQDPDYEECMPCEEGCLGCSLGTSSPFFLRVEITVSFFTHPHPVIPSTGTLVIVVIITVTVSIH</sequence>
<dbReference type="PANTHER" id="PTHR15332">
    <property type="entry name" value="PROPROTEIN CONVERTASE SUBTILISIN_KEXIN TYPE 5-LIKE"/>
    <property type="match status" value="1"/>
</dbReference>
<evidence type="ECO:0000313" key="3">
    <source>
        <dbReference type="EMBL" id="TKC39902.1"/>
    </source>
</evidence>
<evidence type="ECO:0000256" key="1">
    <source>
        <dbReference type="SAM" id="MobiDB-lite"/>
    </source>
</evidence>
<feature type="compositionally biased region" description="Polar residues" evidence="1">
    <location>
        <begin position="14"/>
        <end position="23"/>
    </location>
</feature>
<comment type="caution">
    <text evidence="3">The sequence shown here is derived from an EMBL/GenBank/DDBJ whole genome shotgun (WGS) entry which is preliminary data.</text>
</comment>